<feature type="region of interest" description="Disordered" evidence="2">
    <location>
        <begin position="976"/>
        <end position="1054"/>
    </location>
</feature>
<organism evidence="3">
    <name type="scientific">Cladocopium goreaui</name>
    <dbReference type="NCBI Taxonomy" id="2562237"/>
    <lineage>
        <taxon>Eukaryota</taxon>
        <taxon>Sar</taxon>
        <taxon>Alveolata</taxon>
        <taxon>Dinophyceae</taxon>
        <taxon>Suessiales</taxon>
        <taxon>Symbiodiniaceae</taxon>
        <taxon>Cladocopium</taxon>
    </lineage>
</organism>
<evidence type="ECO:0000313" key="5">
    <source>
        <dbReference type="Proteomes" id="UP001152797"/>
    </source>
</evidence>
<protein>
    <submittedName>
        <fullName evidence="3">Uncharacterized protein</fullName>
    </submittedName>
</protein>
<reference evidence="4 5" key="2">
    <citation type="submission" date="2024-05" db="EMBL/GenBank/DDBJ databases">
        <authorList>
            <person name="Chen Y."/>
            <person name="Shah S."/>
            <person name="Dougan E. K."/>
            <person name="Thang M."/>
            <person name="Chan C."/>
        </authorList>
    </citation>
    <scope>NUCLEOTIDE SEQUENCE [LARGE SCALE GENOMIC DNA]</scope>
</reference>
<keyword evidence="5" id="KW-1185">Reference proteome</keyword>
<evidence type="ECO:0000256" key="1">
    <source>
        <dbReference type="SAM" id="Coils"/>
    </source>
</evidence>
<feature type="compositionally biased region" description="Basic and acidic residues" evidence="2">
    <location>
        <begin position="147"/>
        <end position="168"/>
    </location>
</feature>
<feature type="compositionally biased region" description="Low complexity" evidence="2">
    <location>
        <begin position="451"/>
        <end position="471"/>
    </location>
</feature>
<feature type="region of interest" description="Disordered" evidence="2">
    <location>
        <begin position="606"/>
        <end position="650"/>
    </location>
</feature>
<feature type="coiled-coil region" evidence="1">
    <location>
        <begin position="98"/>
        <end position="129"/>
    </location>
</feature>
<proteinExistence type="predicted"/>
<feature type="compositionally biased region" description="Low complexity" evidence="2">
    <location>
        <begin position="632"/>
        <end position="650"/>
    </location>
</feature>
<feature type="compositionally biased region" description="Low complexity" evidence="2">
    <location>
        <begin position="824"/>
        <end position="835"/>
    </location>
</feature>
<feature type="compositionally biased region" description="Basic and acidic residues" evidence="2">
    <location>
        <begin position="270"/>
        <end position="281"/>
    </location>
</feature>
<feature type="compositionally biased region" description="Polar residues" evidence="2">
    <location>
        <begin position="169"/>
        <end position="180"/>
    </location>
</feature>
<feature type="region of interest" description="Disordered" evidence="2">
    <location>
        <begin position="145"/>
        <end position="180"/>
    </location>
</feature>
<dbReference type="Proteomes" id="UP001152797">
    <property type="component" value="Unassembled WGS sequence"/>
</dbReference>
<feature type="region of interest" description="Disordered" evidence="2">
    <location>
        <begin position="196"/>
        <end position="221"/>
    </location>
</feature>
<feature type="non-terminal residue" evidence="3">
    <location>
        <position position="1"/>
    </location>
</feature>
<gene>
    <name evidence="3" type="ORF">C1SCF055_LOCUS16309</name>
</gene>
<dbReference type="PANTHER" id="PTHR48125:SF10">
    <property type="entry name" value="OS12G0136300 PROTEIN"/>
    <property type="match status" value="1"/>
</dbReference>
<dbReference type="EMBL" id="CAMXCT010001347">
    <property type="protein sequence ID" value="CAI3989218.1"/>
    <property type="molecule type" value="Genomic_DNA"/>
</dbReference>
<evidence type="ECO:0000313" key="4">
    <source>
        <dbReference type="EMBL" id="CAL4776530.1"/>
    </source>
</evidence>
<name>A0A9P1CDS1_9DINO</name>
<dbReference type="PANTHER" id="PTHR48125">
    <property type="entry name" value="LP07818P1"/>
    <property type="match status" value="1"/>
</dbReference>
<comment type="caution">
    <text evidence="3">The sequence shown here is derived from an EMBL/GenBank/DDBJ whole genome shotgun (WGS) entry which is preliminary data.</text>
</comment>
<dbReference type="EMBL" id="CAMXCT030001347">
    <property type="protein sequence ID" value="CAL4776530.1"/>
    <property type="molecule type" value="Genomic_DNA"/>
</dbReference>
<feature type="region of interest" description="Disordered" evidence="2">
    <location>
        <begin position="451"/>
        <end position="476"/>
    </location>
</feature>
<feature type="region of interest" description="Disordered" evidence="2">
    <location>
        <begin position="257"/>
        <end position="281"/>
    </location>
</feature>
<reference evidence="3" key="1">
    <citation type="submission" date="2022-10" db="EMBL/GenBank/DDBJ databases">
        <authorList>
            <person name="Chen Y."/>
            <person name="Dougan E. K."/>
            <person name="Chan C."/>
            <person name="Rhodes N."/>
            <person name="Thang M."/>
        </authorList>
    </citation>
    <scope>NUCLEOTIDE SEQUENCE</scope>
</reference>
<sequence length="1424" mass="154782">MKGAVAGVQPAVLSARAAAIILLLGGPPVLPDSNDLTSLTGFLVALRESDVDWNPDEKDWRPNEAVLIEVPWPKLPFKFPPKKEHEYEEVKVEQGEMAEEVKVEQEEVAEEVKVEQEEVTEEVKVEQEEIVEEGVEAALKSCGYAPEAHREPPGDEHGDEDQVWHDSQDTQNGNIGKNGKQKVNNEMIQIIQLKEKMNSSSQRTDGTDEMKMSGKTTGSHAKITKMAGGKLQNKMTGRANGAGQAGKVVPARVLGTPVPEATSKPKAKAMPREQRRETVGQVAKEIEKEGAIEGNEMVEKVAMEKPQQEVKVEGGGMVKEANKSGNNDVKSTTGVEQPQSSVLVYIPYLQHIIDAMGRDHVRQQSKETMMVNRYVDHAGSGTATTAGYACDPMEPAPTVPVPTAMECSAEGETRDTLPAVPPLPKMGLGNAGDAAALTCAPHNLIQQSAVSPVPTTVESPSTPVSTPASTPMKGKEGLNLVNAASPETYKAYWSKFKRPAPSPTPEAEEVQAADTEASEAAAAVEVSESVLSLSPVYPDNQLGDSSIIQPGFEFENTLRDSQAAGTLEMVPAAAVPSSTAMAKAPALATTPQQHVAVQPEPVATRPLEPECVPAQPPQPDSQQPLAAPPAQPEHQQQPLAAQPPQDTQQQPDLRRLVATDQLPTPSPSEASEMEADLEVLLNKKEMKEDQKSTPFRPNPDDVKAALLRKTTVDLMPPPAVPKRTQAAAAAAAPPPPPAVAEVASAMQVAPKDLMSHTSVVMNLGGVLQPVWVPLTKEQALAAGLTLSPLSDTATAAQTEQDKGVDSQPPAPTPPAPAAEGQLVPATGDTPATAAPKSDESREMKNAYMRFHRSIHSKQCPPEIAKRFREIKEKGGKASHAERWQLFEEFCQCGEDWAQSQLLISIKDLLKKYHDNEHLVNALIEAKEKENQWEWNPDVPDLKMYWCWDSTKESSSSRVQQSVEVSKDGLLDHETGKDLLSKPLELMPGTFTTPTLMTPPAQSSGGPGPGQAPAPVKAKAAPKRGADKATKVPKAKSFEQEAKGAALATGKEGSDLVPDTQEMVKVIAAYKLAATAVKNLVPKESGGHCSELTKRISRIGASGRRPANAERDLLAALRLPLDMYFVEVPIKDTASNDKTATVMMRVPMVLPHELLCYLAENKKVSWKTQDVTEYWDHWEKYAPTLHPAIAAGKRHVPIGISGDDAKYTLAGAKLIIMMLNFVVQNTMRSDLTRFTFFVLRCELSLGERSLAVIGFSPHLIKYCSNLNCIACGTTLSEHLAAMTKEFNRWCSSMKIRHYQPPICAALLTVKPHEAPELRIKAYAGRVLLAFFQRKVAALISEPGIDDPELVLLHGVLTSMCQWFLKVESAGRYLSAEEAQIIWDTHLQFLALNHVAMAWFMAWLMMLQFLHAFQELNLEMLVCRYN</sequence>
<keyword evidence="1" id="KW-0175">Coiled coil</keyword>
<feature type="region of interest" description="Disordered" evidence="2">
    <location>
        <begin position="793"/>
        <end position="840"/>
    </location>
</feature>
<accession>A0A9P1CDS1</accession>
<evidence type="ECO:0000256" key="2">
    <source>
        <dbReference type="SAM" id="MobiDB-lite"/>
    </source>
</evidence>
<dbReference type="EMBL" id="CAMXCT020001347">
    <property type="protein sequence ID" value="CAL1142593.1"/>
    <property type="molecule type" value="Genomic_DNA"/>
</dbReference>
<feature type="compositionally biased region" description="Basic and acidic residues" evidence="2">
    <location>
        <begin position="1023"/>
        <end position="1041"/>
    </location>
</feature>
<evidence type="ECO:0000313" key="3">
    <source>
        <dbReference type="EMBL" id="CAI3989218.1"/>
    </source>
</evidence>